<gene>
    <name evidence="5" type="ORF">SAMN06269185_0684</name>
</gene>
<dbReference type="EMBL" id="OBEJ01000001">
    <property type="protein sequence ID" value="SNZ04805.1"/>
    <property type="molecule type" value="Genomic_DNA"/>
</dbReference>
<evidence type="ECO:0000313" key="6">
    <source>
        <dbReference type="Proteomes" id="UP000219453"/>
    </source>
</evidence>
<keyword evidence="1" id="KW-0805">Transcription regulation</keyword>
<feature type="domain" description="HVO-0513-like N-terminal" evidence="4">
    <location>
        <begin position="16"/>
        <end position="149"/>
    </location>
</feature>
<dbReference type="InterPro" id="IPR007050">
    <property type="entry name" value="HTH_bacterioopsin"/>
</dbReference>
<dbReference type="PANTHER" id="PTHR34236:SF1">
    <property type="entry name" value="DIMETHYL SULFOXIDE REDUCTASE TRANSCRIPTIONAL ACTIVATOR"/>
    <property type="match status" value="1"/>
</dbReference>
<keyword evidence="2" id="KW-0804">Transcription</keyword>
<dbReference type="OrthoDB" id="27447at2157"/>
<dbReference type="PANTHER" id="PTHR34236">
    <property type="entry name" value="DIMETHYL SULFOXIDE REDUCTASE TRANSCRIPTIONAL ACTIVATOR"/>
    <property type="match status" value="1"/>
</dbReference>
<evidence type="ECO:0000259" key="3">
    <source>
        <dbReference type="Pfam" id="PF04967"/>
    </source>
</evidence>
<organism evidence="5 6">
    <name type="scientific">Natronoarchaeum philippinense</name>
    <dbReference type="NCBI Taxonomy" id="558529"/>
    <lineage>
        <taxon>Archaea</taxon>
        <taxon>Methanobacteriati</taxon>
        <taxon>Methanobacteriota</taxon>
        <taxon>Stenosarchaea group</taxon>
        <taxon>Halobacteria</taxon>
        <taxon>Halobacteriales</taxon>
        <taxon>Natronoarchaeaceae</taxon>
    </lineage>
</organism>
<keyword evidence="6" id="KW-1185">Reference proteome</keyword>
<name>A0A285N5Q4_NATPI</name>
<reference evidence="5 6" key="1">
    <citation type="submission" date="2017-09" db="EMBL/GenBank/DDBJ databases">
        <authorList>
            <person name="Ehlers B."/>
            <person name="Leendertz F.H."/>
        </authorList>
    </citation>
    <scope>NUCLEOTIDE SEQUENCE [LARGE SCALE GENOMIC DNA]</scope>
    <source>
        <strain evidence="5 6">DSM 27208</strain>
    </source>
</reference>
<evidence type="ECO:0000256" key="1">
    <source>
        <dbReference type="ARBA" id="ARBA00023015"/>
    </source>
</evidence>
<proteinExistence type="predicted"/>
<dbReference type="Pfam" id="PF04967">
    <property type="entry name" value="HTH_10"/>
    <property type="match status" value="1"/>
</dbReference>
<evidence type="ECO:0000313" key="5">
    <source>
        <dbReference type="EMBL" id="SNZ04805.1"/>
    </source>
</evidence>
<dbReference type="InterPro" id="IPR056493">
    <property type="entry name" value="HVO_0513_N"/>
</dbReference>
<protein>
    <submittedName>
        <fullName evidence="5">Predicted DNA binding protein, contains HTH domain</fullName>
    </submittedName>
</protein>
<evidence type="ECO:0000256" key="2">
    <source>
        <dbReference type="ARBA" id="ARBA00023163"/>
    </source>
</evidence>
<dbReference type="RefSeq" id="WP_099458949.1">
    <property type="nucleotide sequence ID" value="NZ_OBEJ01000001.1"/>
</dbReference>
<feature type="domain" description="HTH bat-type" evidence="3">
    <location>
        <begin position="160"/>
        <end position="212"/>
    </location>
</feature>
<sequence>MKYLRLALALPPEQRHPMHQFVVESDEYGPSRQLHWSVGVDGSISTIFRVEGDPDEYVDALAAVDSVESYHVAPSGGEFYLYIREDLPERERQITTALDHEGLLIVPPIVYRVDGCGEFTLVGTSEAVQNAVDAVPEPIDVEVLEVGQYSAQPFDHATDLTDRQREAVRAAIECGYYETPRSGSVEDVADTLSCAPSTAAEHLRKAESSVMRRLVTNSDAGASR</sequence>
<dbReference type="Proteomes" id="UP000219453">
    <property type="component" value="Unassembled WGS sequence"/>
</dbReference>
<dbReference type="AlphaFoldDB" id="A0A285N5Q4"/>
<accession>A0A285N5Q4</accession>
<evidence type="ECO:0000259" key="4">
    <source>
        <dbReference type="Pfam" id="PF24278"/>
    </source>
</evidence>
<dbReference type="Pfam" id="PF24278">
    <property type="entry name" value="HVO_0513_N"/>
    <property type="match status" value="1"/>
</dbReference>